<protein>
    <submittedName>
        <fullName evidence="1">Lipopolysaccharide biosynthesis protein</fullName>
    </submittedName>
</protein>
<dbReference type="EMBL" id="AJWY01014012">
    <property type="protein sequence ID" value="EKC45060.1"/>
    <property type="molecule type" value="Genomic_DNA"/>
</dbReference>
<dbReference type="AlphaFoldDB" id="K1RUB8"/>
<organism evidence="1">
    <name type="scientific">human gut metagenome</name>
    <dbReference type="NCBI Taxonomy" id="408170"/>
    <lineage>
        <taxon>unclassified sequences</taxon>
        <taxon>metagenomes</taxon>
        <taxon>organismal metagenomes</taxon>
    </lineage>
</organism>
<dbReference type="SUPFAM" id="SSF53756">
    <property type="entry name" value="UDP-Glycosyltransferase/glycogen phosphorylase"/>
    <property type="match status" value="1"/>
</dbReference>
<gene>
    <name evidence="1" type="ORF">LEA_20391</name>
</gene>
<proteinExistence type="predicted"/>
<sequence>MKVIFPCSYYLPETAASLYITDNIVHACAENGLEVDLYTPTPTRSVPAGAQWEREERLENGLLRIHRFHLYGEGKNPVLRALRYFLGEFLLLHFCMSKEYDVAFIDSTPPIQGLKMPLIKWFRNKPTVYNAQDIFPDSLVGTGLAKKG</sequence>
<accession>K1RUB8</accession>
<comment type="caution">
    <text evidence="1">The sequence shown here is derived from an EMBL/GenBank/DDBJ whole genome shotgun (WGS) entry which is preliminary data.</text>
</comment>
<evidence type="ECO:0000313" key="1">
    <source>
        <dbReference type="EMBL" id="EKC45060.1"/>
    </source>
</evidence>
<feature type="non-terminal residue" evidence="1">
    <location>
        <position position="148"/>
    </location>
</feature>
<reference evidence="1" key="1">
    <citation type="journal article" date="2013" name="Environ. Microbiol.">
        <title>Microbiota from the distal guts of lean and obese adolescents exhibit partial functional redundancy besides clear differences in community structure.</title>
        <authorList>
            <person name="Ferrer M."/>
            <person name="Ruiz A."/>
            <person name="Lanza F."/>
            <person name="Haange S.B."/>
            <person name="Oberbach A."/>
            <person name="Till H."/>
            <person name="Bargiela R."/>
            <person name="Campoy C."/>
            <person name="Segura M.T."/>
            <person name="Richter M."/>
            <person name="von Bergen M."/>
            <person name="Seifert J."/>
            <person name="Suarez A."/>
        </authorList>
    </citation>
    <scope>NUCLEOTIDE SEQUENCE</scope>
</reference>
<name>K1RUB8_9ZZZZ</name>